<dbReference type="Proteomes" id="UP000247409">
    <property type="component" value="Unassembled WGS sequence"/>
</dbReference>
<proteinExistence type="predicted"/>
<dbReference type="EMBL" id="NBIV01000045">
    <property type="protein sequence ID" value="PXF46056.1"/>
    <property type="molecule type" value="Genomic_DNA"/>
</dbReference>
<reference evidence="1 2" key="1">
    <citation type="journal article" date="2018" name="Mol. Biol. Evol.">
        <title>Analysis of the draft genome of the red seaweed Gracilariopsis chorda provides insights into genome size evolution in Rhodophyta.</title>
        <authorList>
            <person name="Lee J."/>
            <person name="Yang E.C."/>
            <person name="Graf L."/>
            <person name="Yang J.H."/>
            <person name="Qiu H."/>
            <person name="Zel Zion U."/>
            <person name="Chan C.X."/>
            <person name="Stephens T.G."/>
            <person name="Weber A.P.M."/>
            <person name="Boo G.H."/>
            <person name="Boo S.M."/>
            <person name="Kim K.M."/>
            <person name="Shin Y."/>
            <person name="Jung M."/>
            <person name="Lee S.J."/>
            <person name="Yim H.S."/>
            <person name="Lee J.H."/>
            <person name="Bhattacharya D."/>
            <person name="Yoon H.S."/>
        </authorList>
    </citation>
    <scope>NUCLEOTIDE SEQUENCE [LARGE SCALE GENOMIC DNA]</scope>
    <source>
        <strain evidence="1 2">SKKU-2015</strain>
        <tissue evidence="1">Whole body</tissue>
    </source>
</reference>
<gene>
    <name evidence="1" type="ORF">BWQ96_04156</name>
</gene>
<protein>
    <submittedName>
        <fullName evidence="1">Uncharacterized protein</fullName>
    </submittedName>
</protein>
<name>A0A2V3IV85_9FLOR</name>
<keyword evidence="2" id="KW-1185">Reference proteome</keyword>
<evidence type="ECO:0000313" key="1">
    <source>
        <dbReference type="EMBL" id="PXF46056.1"/>
    </source>
</evidence>
<comment type="caution">
    <text evidence="1">The sequence shown here is derived from an EMBL/GenBank/DDBJ whole genome shotgun (WGS) entry which is preliminary data.</text>
</comment>
<organism evidence="1 2">
    <name type="scientific">Gracilariopsis chorda</name>
    <dbReference type="NCBI Taxonomy" id="448386"/>
    <lineage>
        <taxon>Eukaryota</taxon>
        <taxon>Rhodophyta</taxon>
        <taxon>Florideophyceae</taxon>
        <taxon>Rhodymeniophycidae</taxon>
        <taxon>Gracilariales</taxon>
        <taxon>Gracilariaceae</taxon>
        <taxon>Gracilariopsis</taxon>
    </lineage>
</organism>
<evidence type="ECO:0000313" key="2">
    <source>
        <dbReference type="Proteomes" id="UP000247409"/>
    </source>
</evidence>
<accession>A0A2V3IV85</accession>
<dbReference type="AlphaFoldDB" id="A0A2V3IV85"/>
<sequence>MLHFTALKLVMKFLVDYKSADPGSGFPFTGDKEVEHSDPTFSLNEFARLIVILRDDEPAKNALDKTGKILNRRELDAKVTQDSY</sequence>